<dbReference type="Proteomes" id="UP000314294">
    <property type="component" value="Unassembled WGS sequence"/>
</dbReference>
<evidence type="ECO:0000256" key="1">
    <source>
        <dbReference type="SAM" id="MobiDB-lite"/>
    </source>
</evidence>
<organism evidence="2 3">
    <name type="scientific">Liparis tanakae</name>
    <name type="common">Tanaka's snailfish</name>
    <dbReference type="NCBI Taxonomy" id="230148"/>
    <lineage>
        <taxon>Eukaryota</taxon>
        <taxon>Metazoa</taxon>
        <taxon>Chordata</taxon>
        <taxon>Craniata</taxon>
        <taxon>Vertebrata</taxon>
        <taxon>Euteleostomi</taxon>
        <taxon>Actinopterygii</taxon>
        <taxon>Neopterygii</taxon>
        <taxon>Teleostei</taxon>
        <taxon>Neoteleostei</taxon>
        <taxon>Acanthomorphata</taxon>
        <taxon>Eupercaria</taxon>
        <taxon>Perciformes</taxon>
        <taxon>Cottioidei</taxon>
        <taxon>Cottales</taxon>
        <taxon>Liparidae</taxon>
        <taxon>Liparis</taxon>
    </lineage>
</organism>
<feature type="compositionally biased region" description="Basic and acidic residues" evidence="1">
    <location>
        <begin position="103"/>
        <end position="119"/>
    </location>
</feature>
<accession>A0A4Z2FA51</accession>
<protein>
    <submittedName>
        <fullName evidence="2">Uncharacterized protein</fullName>
    </submittedName>
</protein>
<keyword evidence="3" id="KW-1185">Reference proteome</keyword>
<comment type="caution">
    <text evidence="2">The sequence shown here is derived from an EMBL/GenBank/DDBJ whole genome shotgun (WGS) entry which is preliminary data.</text>
</comment>
<reference evidence="2 3" key="1">
    <citation type="submission" date="2019-03" db="EMBL/GenBank/DDBJ databases">
        <title>First draft genome of Liparis tanakae, snailfish: a comprehensive survey of snailfish specific genes.</title>
        <authorList>
            <person name="Kim W."/>
            <person name="Song I."/>
            <person name="Jeong J.-H."/>
            <person name="Kim D."/>
            <person name="Kim S."/>
            <person name="Ryu S."/>
            <person name="Song J.Y."/>
            <person name="Lee S.K."/>
        </authorList>
    </citation>
    <scope>NUCLEOTIDE SEQUENCE [LARGE SCALE GENOMIC DNA]</scope>
    <source>
        <tissue evidence="2">Muscle</tissue>
    </source>
</reference>
<feature type="compositionally biased region" description="Polar residues" evidence="1">
    <location>
        <begin position="92"/>
        <end position="101"/>
    </location>
</feature>
<gene>
    <name evidence="2" type="ORF">EYF80_051767</name>
</gene>
<dbReference type="EMBL" id="SRLO01001410">
    <property type="protein sequence ID" value="TNN38068.1"/>
    <property type="molecule type" value="Genomic_DNA"/>
</dbReference>
<evidence type="ECO:0000313" key="3">
    <source>
        <dbReference type="Proteomes" id="UP000314294"/>
    </source>
</evidence>
<sequence>MEELGGRGDFQRDGILLHAKRVEKEKHTLHGEASTYSLDYNTTICSDHSSHRGIRGSLVFELKQKSHHCGIHQSCDSVAVSYERAVFGALVSSSSDPTAESDTGERREEGREPSVKEQSRAVQVEEGLSRAQLNQ</sequence>
<dbReference type="AlphaFoldDB" id="A0A4Z2FA51"/>
<proteinExistence type="predicted"/>
<name>A0A4Z2FA51_9TELE</name>
<evidence type="ECO:0000313" key="2">
    <source>
        <dbReference type="EMBL" id="TNN38068.1"/>
    </source>
</evidence>
<feature type="region of interest" description="Disordered" evidence="1">
    <location>
        <begin position="92"/>
        <end position="135"/>
    </location>
</feature>